<dbReference type="EMBL" id="BARS01057199">
    <property type="protein sequence ID" value="GAG49408.1"/>
    <property type="molecule type" value="Genomic_DNA"/>
</dbReference>
<reference evidence="1" key="1">
    <citation type="journal article" date="2014" name="Front. Microbiol.">
        <title>High frequency of phylogenetically diverse reductive dehalogenase-homologous genes in deep subseafloor sedimentary metagenomes.</title>
        <authorList>
            <person name="Kawai M."/>
            <person name="Futagami T."/>
            <person name="Toyoda A."/>
            <person name="Takaki Y."/>
            <person name="Nishi S."/>
            <person name="Hori S."/>
            <person name="Arai W."/>
            <person name="Tsubouchi T."/>
            <person name="Morono Y."/>
            <person name="Uchiyama I."/>
            <person name="Ito T."/>
            <person name="Fujiyama A."/>
            <person name="Inagaki F."/>
            <person name="Takami H."/>
        </authorList>
    </citation>
    <scope>NUCLEOTIDE SEQUENCE</scope>
    <source>
        <strain evidence="1">Expedition CK06-06</strain>
    </source>
</reference>
<feature type="non-terminal residue" evidence="1">
    <location>
        <position position="1"/>
    </location>
</feature>
<sequence length="102" mass="11333">DVADFLSNTSFDAVLNPSPLATPWRPRESALHHWEVLSSLICALASVPDVKSRVAHLAHMIDDSIALYGLLNSFGVVFDHNTGPAVLRTYRTSIDRFEERTL</sequence>
<accession>X0YLK4</accession>
<gene>
    <name evidence="1" type="ORF">S01H1_83958</name>
</gene>
<proteinExistence type="predicted"/>
<dbReference type="AlphaFoldDB" id="X0YLK4"/>
<name>X0YLK4_9ZZZZ</name>
<organism evidence="1">
    <name type="scientific">marine sediment metagenome</name>
    <dbReference type="NCBI Taxonomy" id="412755"/>
    <lineage>
        <taxon>unclassified sequences</taxon>
        <taxon>metagenomes</taxon>
        <taxon>ecological metagenomes</taxon>
    </lineage>
</organism>
<protein>
    <submittedName>
        <fullName evidence="1">Uncharacterized protein</fullName>
    </submittedName>
</protein>
<comment type="caution">
    <text evidence="1">The sequence shown here is derived from an EMBL/GenBank/DDBJ whole genome shotgun (WGS) entry which is preliminary data.</text>
</comment>
<evidence type="ECO:0000313" key="1">
    <source>
        <dbReference type="EMBL" id="GAG49408.1"/>
    </source>
</evidence>